<sequence length="907" mass="103521">MTSNFLKQSQMKKKNEHDTTITPENAIRDPLRTNRKNRNFINRKHSQGSIISEEFEPPLKKKPKVSSNTNLQAAVSLVSQEGTEKISLEKPSREEFESPSSEQTRTCKSGMGLRSSELISKKPELVKNIPNDKKPNFSFVDHTAQKNVKTITKSPTKENTGMELEAWELFDSILEVNSVKTQTLKLTDKITSSPEFYDEGSFIDESQLDQSDEEELQFHQELSQNLLTHFSTGDEHNDHNEFEEQKTENLYSQESNKKTTRRYNNKTYGGERTYLEEPNSELEDNDEPYTSSNEDAISNAITSVDTTKTQKESRLKNTQNMKESRTFSRLSDDLNFMLADLSSKDINLKRSAILEMCLRIAEEKQDDKDSFIKFLRVAGLPASFYYSVALTNDPVLFFCFGFIINEMIATKDSNDCNCEFLLLDQKIFFLFKYVIIQMLDNSESSILSESVKIRPKLSKISKISLTEVVRKILIKKFFASDLNFLQTGKLKHHRGNIEDTANTSKLNSFFFAMNILNVINQAIDSGVLSDTLEIANSLNFDSGIISKVFHSITDTSELDLLKTFKEGLSDREASANILMDCLDNLSPFGVINYLLCLNQCVYSFNFNVRFKKIDNFGQNIENIEISSTNSGSSEVILDSLFNNKSKLNSIFDSFLTIINLTDKVMELQLITLSNERKEKKDSSNKLGIEIVETIIILLNCYLNILKILITLTSNIEKLFEHDKRGFTKDDEIYRRLFDPNLAALVLSIIGKIRATDNFFSSDDGTSNDQLDSLFSSLSLFSFGYLMNVSDDVMCFKKLSERKNISQLTHLFQNCELRKNQLPLSKELIVPNQSFHATGYLCLIIGLLVTSKQDYDHSVLDLNDYRDLSICLDNFMLLIPSERGESDNFAHIRSQIKLVADKINQQLK</sequence>
<feature type="compositionally biased region" description="Basic residues" evidence="1">
    <location>
        <begin position="33"/>
        <end position="46"/>
    </location>
</feature>
<gene>
    <name evidence="2" type="ORF">DASC09_012960</name>
</gene>
<comment type="caution">
    <text evidence="2">The sequence shown here is derived from an EMBL/GenBank/DDBJ whole genome shotgun (WGS) entry which is preliminary data.</text>
</comment>
<name>A0AAV5QH23_9ASCO</name>
<dbReference type="GeneID" id="90071950"/>
<evidence type="ECO:0000256" key="1">
    <source>
        <dbReference type="SAM" id="MobiDB-lite"/>
    </source>
</evidence>
<keyword evidence="3" id="KW-1185">Reference proteome</keyword>
<feature type="compositionally biased region" description="Acidic residues" evidence="1">
    <location>
        <begin position="278"/>
        <end position="287"/>
    </location>
</feature>
<feature type="region of interest" description="Disordered" evidence="1">
    <location>
        <begin position="230"/>
        <end position="293"/>
    </location>
</feature>
<dbReference type="RefSeq" id="XP_064850971.1">
    <property type="nucleotide sequence ID" value="XM_064994899.1"/>
</dbReference>
<protein>
    <recommendedName>
        <fullName evidence="4">Wings apart-like protein C-terminal domain-containing protein</fullName>
    </recommendedName>
</protein>
<evidence type="ECO:0000313" key="3">
    <source>
        <dbReference type="Proteomes" id="UP001360560"/>
    </source>
</evidence>
<evidence type="ECO:0008006" key="4">
    <source>
        <dbReference type="Google" id="ProtNLM"/>
    </source>
</evidence>
<feature type="compositionally biased region" description="Polar residues" evidence="1">
    <location>
        <begin position="65"/>
        <end position="81"/>
    </location>
</feature>
<dbReference type="EMBL" id="BTFZ01000002">
    <property type="protein sequence ID" value="GMM33971.1"/>
    <property type="molecule type" value="Genomic_DNA"/>
</dbReference>
<dbReference type="AlphaFoldDB" id="A0AAV5QH23"/>
<reference evidence="2 3" key="1">
    <citation type="journal article" date="2023" name="Elife">
        <title>Identification of key yeast species and microbe-microbe interactions impacting larval growth of Drosophila in the wild.</title>
        <authorList>
            <person name="Mure A."/>
            <person name="Sugiura Y."/>
            <person name="Maeda R."/>
            <person name="Honda K."/>
            <person name="Sakurai N."/>
            <person name="Takahashi Y."/>
            <person name="Watada M."/>
            <person name="Katoh T."/>
            <person name="Gotoh A."/>
            <person name="Gotoh Y."/>
            <person name="Taniguchi I."/>
            <person name="Nakamura K."/>
            <person name="Hayashi T."/>
            <person name="Katayama T."/>
            <person name="Uemura T."/>
            <person name="Hattori Y."/>
        </authorList>
    </citation>
    <scope>NUCLEOTIDE SEQUENCE [LARGE SCALE GENOMIC DNA]</scope>
    <source>
        <strain evidence="2 3">SC-9</strain>
    </source>
</reference>
<proteinExistence type="predicted"/>
<feature type="region of interest" description="Disordered" evidence="1">
    <location>
        <begin position="1"/>
        <end position="111"/>
    </location>
</feature>
<dbReference type="Proteomes" id="UP001360560">
    <property type="component" value="Unassembled WGS sequence"/>
</dbReference>
<accession>A0AAV5QH23</accession>
<organism evidence="2 3">
    <name type="scientific">Saccharomycopsis crataegensis</name>
    <dbReference type="NCBI Taxonomy" id="43959"/>
    <lineage>
        <taxon>Eukaryota</taxon>
        <taxon>Fungi</taxon>
        <taxon>Dikarya</taxon>
        <taxon>Ascomycota</taxon>
        <taxon>Saccharomycotina</taxon>
        <taxon>Saccharomycetes</taxon>
        <taxon>Saccharomycopsidaceae</taxon>
        <taxon>Saccharomycopsis</taxon>
    </lineage>
</organism>
<feature type="compositionally biased region" description="Basic and acidic residues" evidence="1">
    <location>
        <begin position="82"/>
        <end position="96"/>
    </location>
</feature>
<feature type="compositionally biased region" description="Basic and acidic residues" evidence="1">
    <location>
        <begin position="232"/>
        <end position="247"/>
    </location>
</feature>
<evidence type="ECO:0000313" key="2">
    <source>
        <dbReference type="EMBL" id="GMM33971.1"/>
    </source>
</evidence>